<dbReference type="PANTHER" id="PTHR23431:SF3">
    <property type="entry name" value="DNA-DIRECTED RNA POLYMERASES I, II, AND III SUBUNIT RPABC5"/>
    <property type="match status" value="1"/>
</dbReference>
<dbReference type="InterPro" id="IPR023580">
    <property type="entry name" value="RNA_pol_su_RPB10"/>
</dbReference>
<evidence type="ECO:0000313" key="10">
    <source>
        <dbReference type="EMBL" id="VDM20855.1"/>
    </source>
</evidence>
<dbReference type="Gene3D" id="1.10.287.370">
    <property type="match status" value="1"/>
</dbReference>
<dbReference type="GO" id="GO:0051082">
    <property type="term" value="F:unfolded protein binding"/>
    <property type="evidence" value="ECO:0007669"/>
    <property type="project" value="InterPro"/>
</dbReference>
<dbReference type="GO" id="GO:0003677">
    <property type="term" value="F:DNA binding"/>
    <property type="evidence" value="ECO:0007669"/>
    <property type="project" value="InterPro"/>
</dbReference>
<protein>
    <recommendedName>
        <fullName evidence="3">DNA-directed RNA polymerases I, II, and III subunit RPABC5</fullName>
    </recommendedName>
</protein>
<dbReference type="SUPFAM" id="SSF46579">
    <property type="entry name" value="Prefoldin"/>
    <property type="match status" value="1"/>
</dbReference>
<comment type="subunit">
    <text evidence="2">Heterohexamer of two PFD-alpha type and four PFD-beta type subunits.</text>
</comment>
<keyword evidence="11" id="KW-1185">Reference proteome</keyword>
<dbReference type="GO" id="GO:0006366">
    <property type="term" value="P:transcription by RNA polymerase II"/>
    <property type="evidence" value="ECO:0007669"/>
    <property type="project" value="TreeGrafter"/>
</dbReference>
<dbReference type="Proteomes" id="UP000270924">
    <property type="component" value="Unassembled WGS sequence"/>
</dbReference>
<keyword evidence="7" id="KW-0804">Transcription</keyword>
<dbReference type="AlphaFoldDB" id="A0A3P7GGS6"/>
<dbReference type="GO" id="GO:0005665">
    <property type="term" value="C:RNA polymerase II, core complex"/>
    <property type="evidence" value="ECO:0007669"/>
    <property type="project" value="TreeGrafter"/>
</dbReference>
<dbReference type="InterPro" id="IPR020789">
    <property type="entry name" value="RNA_pol_suN_Zn-BS"/>
</dbReference>
<reference evidence="10 11" key="1">
    <citation type="submission" date="2018-11" db="EMBL/GenBank/DDBJ databases">
        <authorList>
            <consortium name="Pathogen Informatics"/>
        </authorList>
    </citation>
    <scope>NUCLEOTIDE SEQUENCE [LARGE SCALE GENOMIC DNA]</scope>
</reference>
<gene>
    <name evidence="10" type="ORF">WBA_LOCUS11566</name>
</gene>
<comment type="similarity">
    <text evidence="8">Belongs to the archaeal Rpo10/eukaryotic RPB10 RNA polymerase subunit family.</text>
</comment>
<evidence type="ECO:0000256" key="2">
    <source>
        <dbReference type="ARBA" id="ARBA00011695"/>
    </source>
</evidence>
<dbReference type="EMBL" id="UYWW01012388">
    <property type="protein sequence ID" value="VDM20855.1"/>
    <property type="molecule type" value="Genomic_DNA"/>
</dbReference>
<keyword evidence="5" id="KW-0479">Metal-binding</keyword>
<dbReference type="InterPro" id="IPR000268">
    <property type="entry name" value="RPABC5/Rpb10"/>
</dbReference>
<evidence type="ECO:0000256" key="4">
    <source>
        <dbReference type="ARBA" id="ARBA00022478"/>
    </source>
</evidence>
<keyword evidence="9" id="KW-0175">Coiled coil</keyword>
<evidence type="ECO:0000256" key="5">
    <source>
        <dbReference type="ARBA" id="ARBA00022723"/>
    </source>
</evidence>
<evidence type="ECO:0000256" key="9">
    <source>
        <dbReference type="SAM" id="Coils"/>
    </source>
</evidence>
<evidence type="ECO:0000313" key="11">
    <source>
        <dbReference type="Proteomes" id="UP000270924"/>
    </source>
</evidence>
<dbReference type="Pfam" id="PF01194">
    <property type="entry name" value="RNA_pol_N"/>
    <property type="match status" value="1"/>
</dbReference>
<dbReference type="GO" id="GO:0005666">
    <property type="term" value="C:RNA polymerase III complex"/>
    <property type="evidence" value="ECO:0007669"/>
    <property type="project" value="TreeGrafter"/>
</dbReference>
<dbReference type="GO" id="GO:0005736">
    <property type="term" value="C:RNA polymerase I complex"/>
    <property type="evidence" value="ECO:0007669"/>
    <property type="project" value="TreeGrafter"/>
</dbReference>
<organism evidence="10 11">
    <name type="scientific">Wuchereria bancrofti</name>
    <dbReference type="NCBI Taxonomy" id="6293"/>
    <lineage>
        <taxon>Eukaryota</taxon>
        <taxon>Metazoa</taxon>
        <taxon>Ecdysozoa</taxon>
        <taxon>Nematoda</taxon>
        <taxon>Chromadorea</taxon>
        <taxon>Rhabditida</taxon>
        <taxon>Spirurina</taxon>
        <taxon>Spiruromorpha</taxon>
        <taxon>Filarioidea</taxon>
        <taxon>Onchocercidae</taxon>
        <taxon>Wuchereria</taxon>
    </lineage>
</organism>
<evidence type="ECO:0000256" key="8">
    <source>
        <dbReference type="ARBA" id="ARBA00025720"/>
    </source>
</evidence>
<feature type="coiled-coil region" evidence="9">
    <location>
        <begin position="70"/>
        <end position="111"/>
    </location>
</feature>
<dbReference type="PANTHER" id="PTHR23431">
    <property type="entry name" value="DNA-DIRECTED RNA POLYMERASES I, II, AND III SUBUNIT RPABC5 FAMILY MEMBER"/>
    <property type="match status" value="1"/>
</dbReference>
<dbReference type="GO" id="GO:0016272">
    <property type="term" value="C:prefoldin complex"/>
    <property type="evidence" value="ECO:0007669"/>
    <property type="project" value="InterPro"/>
</dbReference>
<evidence type="ECO:0000256" key="7">
    <source>
        <dbReference type="ARBA" id="ARBA00023163"/>
    </source>
</evidence>
<sequence length="201" mass="23547">MADDYSVQLKKAFRELQTKVADTNRRLQLGDSLKKQQEQKRRIAELTKTQLLELDKNTPVYMSIGRMFAKGTVESEIERHEQEIVKAKEKIAAIDHQRKYLEKNLAESEKNIRELVSWNVRFYDEHLAKIEIAKFVSENESCLKIVLKRGKMIIPIRCFTCGKVIGDALDALNLRRYCCRRMLLSHVDLIVKLLDYHPLEK</sequence>
<dbReference type="InterPro" id="IPR002777">
    <property type="entry name" value="PFD_beta-like"/>
</dbReference>
<dbReference type="SUPFAM" id="SSF46924">
    <property type="entry name" value="RNA polymerase subunit RPB10"/>
    <property type="match status" value="1"/>
</dbReference>
<dbReference type="PROSITE" id="PS01112">
    <property type="entry name" value="RNA_POL_N_8KD"/>
    <property type="match status" value="1"/>
</dbReference>
<dbReference type="GO" id="GO:0042797">
    <property type="term" value="P:tRNA transcription by RNA polymerase III"/>
    <property type="evidence" value="ECO:0007669"/>
    <property type="project" value="TreeGrafter"/>
</dbReference>
<dbReference type="GO" id="GO:0003899">
    <property type="term" value="F:DNA-directed RNA polymerase activity"/>
    <property type="evidence" value="ECO:0007669"/>
    <property type="project" value="InterPro"/>
</dbReference>
<dbReference type="GO" id="GO:0008270">
    <property type="term" value="F:zinc ion binding"/>
    <property type="evidence" value="ECO:0007669"/>
    <property type="project" value="InterPro"/>
</dbReference>
<keyword evidence="4" id="KW-0240">DNA-directed RNA polymerase</keyword>
<dbReference type="FunCoup" id="A0A3P7GGS6">
    <property type="interactions" value="1788"/>
</dbReference>
<dbReference type="Gene3D" id="1.10.10.60">
    <property type="entry name" value="Homeodomain-like"/>
    <property type="match status" value="2"/>
</dbReference>
<name>A0A3P7GGS6_WUCBA</name>
<comment type="similarity">
    <text evidence="1">Belongs to the prefoldin subunit beta family.</text>
</comment>
<dbReference type="GO" id="GO:0006360">
    <property type="term" value="P:transcription by RNA polymerase I"/>
    <property type="evidence" value="ECO:0007669"/>
    <property type="project" value="TreeGrafter"/>
</dbReference>
<evidence type="ECO:0000256" key="6">
    <source>
        <dbReference type="ARBA" id="ARBA00022833"/>
    </source>
</evidence>
<dbReference type="Pfam" id="PF01920">
    <property type="entry name" value="Prefoldin_2"/>
    <property type="match status" value="1"/>
</dbReference>
<evidence type="ECO:0000256" key="3">
    <source>
        <dbReference type="ARBA" id="ARBA00020813"/>
    </source>
</evidence>
<proteinExistence type="inferred from homology"/>
<dbReference type="OrthoDB" id="5242628at2759"/>
<dbReference type="InParanoid" id="A0A3P7GGS6"/>
<keyword evidence="6" id="KW-0862">Zinc</keyword>
<accession>A0A3P7GGS6</accession>
<evidence type="ECO:0000256" key="1">
    <source>
        <dbReference type="ARBA" id="ARBA00008045"/>
    </source>
</evidence>
<dbReference type="GO" id="GO:0006457">
    <property type="term" value="P:protein folding"/>
    <property type="evidence" value="ECO:0007669"/>
    <property type="project" value="InterPro"/>
</dbReference>
<dbReference type="InterPro" id="IPR009053">
    <property type="entry name" value="Prefoldin"/>
</dbReference>